<evidence type="ECO:0000313" key="2">
    <source>
        <dbReference type="EMBL" id="GIY07258.1"/>
    </source>
</evidence>
<keyword evidence="1" id="KW-0812">Transmembrane</keyword>
<gene>
    <name evidence="2" type="ORF">CDAR_570841</name>
</gene>
<protein>
    <submittedName>
        <fullName evidence="2">Uncharacterized protein</fullName>
    </submittedName>
</protein>
<comment type="caution">
    <text evidence="2">The sequence shown here is derived from an EMBL/GenBank/DDBJ whole genome shotgun (WGS) entry which is preliminary data.</text>
</comment>
<dbReference type="Proteomes" id="UP001054837">
    <property type="component" value="Unassembled WGS sequence"/>
</dbReference>
<sequence>MLSSPSHCDRKFLLLSLDAQIIYLICSPSIVFSLSSSLSPTRTMDSATFLMGRVGTGPQSFEKLGEHHWAHLLFETCINHVVPFFGV</sequence>
<reference evidence="2 3" key="1">
    <citation type="submission" date="2021-06" db="EMBL/GenBank/DDBJ databases">
        <title>Caerostris darwini draft genome.</title>
        <authorList>
            <person name="Kono N."/>
            <person name="Arakawa K."/>
        </authorList>
    </citation>
    <scope>NUCLEOTIDE SEQUENCE [LARGE SCALE GENOMIC DNA]</scope>
</reference>
<accession>A0AAV4QC26</accession>
<feature type="transmembrane region" description="Helical" evidence="1">
    <location>
        <begin position="12"/>
        <end position="34"/>
    </location>
</feature>
<keyword evidence="3" id="KW-1185">Reference proteome</keyword>
<proteinExistence type="predicted"/>
<evidence type="ECO:0000256" key="1">
    <source>
        <dbReference type="SAM" id="Phobius"/>
    </source>
</evidence>
<keyword evidence="1" id="KW-0472">Membrane</keyword>
<evidence type="ECO:0000313" key="3">
    <source>
        <dbReference type="Proteomes" id="UP001054837"/>
    </source>
</evidence>
<keyword evidence="1" id="KW-1133">Transmembrane helix</keyword>
<dbReference type="AlphaFoldDB" id="A0AAV4QC26"/>
<organism evidence="2 3">
    <name type="scientific">Caerostris darwini</name>
    <dbReference type="NCBI Taxonomy" id="1538125"/>
    <lineage>
        <taxon>Eukaryota</taxon>
        <taxon>Metazoa</taxon>
        <taxon>Ecdysozoa</taxon>
        <taxon>Arthropoda</taxon>
        <taxon>Chelicerata</taxon>
        <taxon>Arachnida</taxon>
        <taxon>Araneae</taxon>
        <taxon>Araneomorphae</taxon>
        <taxon>Entelegynae</taxon>
        <taxon>Araneoidea</taxon>
        <taxon>Araneidae</taxon>
        <taxon>Caerostris</taxon>
    </lineage>
</organism>
<dbReference type="EMBL" id="BPLQ01004324">
    <property type="protein sequence ID" value="GIY07258.1"/>
    <property type="molecule type" value="Genomic_DNA"/>
</dbReference>
<name>A0AAV4QC26_9ARAC</name>